<comment type="caution">
    <text evidence="2">The sequence shown here is derived from an EMBL/GenBank/DDBJ whole genome shotgun (WGS) entry which is preliminary data.</text>
</comment>
<evidence type="ECO:0000256" key="1">
    <source>
        <dbReference type="SAM" id="MobiDB-lite"/>
    </source>
</evidence>
<accession>A0ABR1R8W7</accession>
<feature type="region of interest" description="Disordered" evidence="1">
    <location>
        <begin position="52"/>
        <end position="115"/>
    </location>
</feature>
<sequence>MPTLAQQQKFIELTFGDGHDPPLTRVEWAQLFVEHSPGDFAVGILQEVVDRRDAGNDPVGGDNDRARAQNSGRNRSPSHRSRTASPNHGENPSASGPASPPHQQARAREQAQDARRGDIMEISDDEDNHIPQNPFCHLPVPEDTNPPPEDPINVVHNSFESDASALTNAQRLPPFEETEAHQRHVQNVGEYLAIRGLPNNGELWSDNLDTVWQHHLPIHALSLKNCARILRAYTDSNVDRAAGTRNHTKALRAGLKSSLPLLDPM</sequence>
<keyword evidence="3" id="KW-1185">Reference proteome</keyword>
<feature type="compositionally biased region" description="Polar residues" evidence="1">
    <location>
        <begin position="83"/>
        <end position="96"/>
    </location>
</feature>
<feature type="compositionally biased region" description="Basic and acidic residues" evidence="1">
    <location>
        <begin position="106"/>
        <end position="115"/>
    </location>
</feature>
<proteinExistence type="predicted"/>
<gene>
    <name evidence="2" type="ORF">PG991_012136</name>
</gene>
<evidence type="ECO:0000313" key="2">
    <source>
        <dbReference type="EMBL" id="KAK8005839.1"/>
    </source>
</evidence>
<protein>
    <submittedName>
        <fullName evidence="2">Uncharacterized protein</fullName>
    </submittedName>
</protein>
<dbReference type="Proteomes" id="UP001396898">
    <property type="component" value="Unassembled WGS sequence"/>
</dbReference>
<name>A0ABR1R8W7_9PEZI</name>
<dbReference type="EMBL" id="JAQQWI010000017">
    <property type="protein sequence ID" value="KAK8005839.1"/>
    <property type="molecule type" value="Genomic_DNA"/>
</dbReference>
<reference evidence="2 3" key="1">
    <citation type="submission" date="2023-01" db="EMBL/GenBank/DDBJ databases">
        <title>Analysis of 21 Apiospora genomes using comparative genomics revels a genus with tremendous synthesis potential of carbohydrate active enzymes and secondary metabolites.</title>
        <authorList>
            <person name="Sorensen T."/>
        </authorList>
    </citation>
    <scope>NUCLEOTIDE SEQUENCE [LARGE SCALE GENOMIC DNA]</scope>
    <source>
        <strain evidence="2 3">CBS 20057</strain>
    </source>
</reference>
<organism evidence="2 3">
    <name type="scientific">Apiospora marii</name>
    <dbReference type="NCBI Taxonomy" id="335849"/>
    <lineage>
        <taxon>Eukaryota</taxon>
        <taxon>Fungi</taxon>
        <taxon>Dikarya</taxon>
        <taxon>Ascomycota</taxon>
        <taxon>Pezizomycotina</taxon>
        <taxon>Sordariomycetes</taxon>
        <taxon>Xylariomycetidae</taxon>
        <taxon>Amphisphaeriales</taxon>
        <taxon>Apiosporaceae</taxon>
        <taxon>Apiospora</taxon>
    </lineage>
</organism>
<evidence type="ECO:0000313" key="3">
    <source>
        <dbReference type="Proteomes" id="UP001396898"/>
    </source>
</evidence>